<dbReference type="EMBL" id="JAEPCM010000016">
    <property type="protein sequence ID" value="MCG7944915.1"/>
    <property type="molecule type" value="Genomic_DNA"/>
</dbReference>
<evidence type="ECO:0000313" key="2">
    <source>
        <dbReference type="EMBL" id="MCG7944915.1"/>
    </source>
</evidence>
<accession>A0A9E4N239</accession>
<organism evidence="2 3">
    <name type="scientific">Candidatus Thiodiazotropha taylori</name>
    <dbReference type="NCBI Taxonomy" id="2792791"/>
    <lineage>
        <taxon>Bacteria</taxon>
        <taxon>Pseudomonadati</taxon>
        <taxon>Pseudomonadota</taxon>
        <taxon>Gammaproteobacteria</taxon>
        <taxon>Chromatiales</taxon>
        <taxon>Sedimenticolaceae</taxon>
        <taxon>Candidatus Thiodiazotropha</taxon>
    </lineage>
</organism>
<sequence length="152" mass="18670">MLSFRKFLQEKVRNQKQKNSLAKKYMQYLAHRKIKIKFYDGMDSKGKPIIWKGTYNERLSYLRKNNWNDDPFDNYDIKKQAIYGAKELMTTTKFPKVWKKNKINLEEIARTCLKEKLKLLHKLEDEMMKWEKEQESLRRELGDEEYYRRIGF</sequence>
<dbReference type="AlphaFoldDB" id="A0A9E4N239"/>
<gene>
    <name evidence="2" type="ORF">JAZ07_01060</name>
</gene>
<dbReference type="Proteomes" id="UP000886667">
    <property type="component" value="Unassembled WGS sequence"/>
</dbReference>
<evidence type="ECO:0000256" key="1">
    <source>
        <dbReference type="SAM" id="Coils"/>
    </source>
</evidence>
<protein>
    <submittedName>
        <fullName evidence="2">Uncharacterized protein</fullName>
    </submittedName>
</protein>
<name>A0A9E4N239_9GAMM</name>
<reference evidence="2" key="1">
    <citation type="journal article" date="2021" name="Proc. Natl. Acad. Sci. U.S.A.">
        <title>Global biogeography of chemosynthetic symbionts reveals both localized and globally distributed symbiont groups. .</title>
        <authorList>
            <person name="Osvatic J.T."/>
            <person name="Wilkins L.G.E."/>
            <person name="Leibrecht L."/>
            <person name="Leray M."/>
            <person name="Zauner S."/>
            <person name="Polzin J."/>
            <person name="Camacho Y."/>
            <person name="Gros O."/>
            <person name="van Gils J.A."/>
            <person name="Eisen J.A."/>
            <person name="Petersen J.M."/>
            <person name="Yuen B."/>
        </authorList>
    </citation>
    <scope>NUCLEOTIDE SEQUENCE</scope>
    <source>
        <strain evidence="2">MAGclacostrist064TRANS</strain>
    </source>
</reference>
<feature type="coiled-coil region" evidence="1">
    <location>
        <begin position="113"/>
        <end position="140"/>
    </location>
</feature>
<proteinExistence type="predicted"/>
<keyword evidence="1" id="KW-0175">Coiled coil</keyword>
<evidence type="ECO:0000313" key="3">
    <source>
        <dbReference type="Proteomes" id="UP000886667"/>
    </source>
</evidence>
<comment type="caution">
    <text evidence="2">The sequence shown here is derived from an EMBL/GenBank/DDBJ whole genome shotgun (WGS) entry which is preliminary data.</text>
</comment>